<feature type="domain" description="Phosphatidic acid phosphatase type 2/haloperoxidase" evidence="8">
    <location>
        <begin position="56"/>
        <end position="167"/>
    </location>
</feature>
<dbReference type="GO" id="GO:0050380">
    <property type="term" value="F:undecaprenyl-diphosphatase activity"/>
    <property type="evidence" value="ECO:0007669"/>
    <property type="project" value="UniProtKB-EC"/>
</dbReference>
<accession>A0ABP2ANP6</accession>
<evidence type="ECO:0000256" key="4">
    <source>
        <dbReference type="ARBA" id="ARBA00022801"/>
    </source>
</evidence>
<evidence type="ECO:0000256" key="6">
    <source>
        <dbReference type="ARBA" id="ARBA00023136"/>
    </source>
</evidence>
<dbReference type="Gene3D" id="1.20.144.10">
    <property type="entry name" value="Phosphatidic acid phosphatase type 2/haloperoxidase"/>
    <property type="match status" value="2"/>
</dbReference>
<feature type="transmembrane region" description="Helical" evidence="7">
    <location>
        <begin position="27"/>
        <end position="50"/>
    </location>
</feature>
<comment type="subcellular location">
    <subcellularLocation>
        <location evidence="1">Cell membrane</location>
        <topology evidence="1">Multi-pass membrane protein</topology>
    </subcellularLocation>
</comment>
<feature type="transmembrane region" description="Helical" evidence="7">
    <location>
        <begin position="152"/>
        <end position="174"/>
    </location>
</feature>
<feature type="transmembrane region" description="Helical" evidence="7">
    <location>
        <begin position="128"/>
        <end position="146"/>
    </location>
</feature>
<dbReference type="EMBL" id="CYZR01000001">
    <property type="protein sequence ID" value="CUN43524.1"/>
    <property type="molecule type" value="Genomic_DNA"/>
</dbReference>
<keyword evidence="2" id="KW-1003">Cell membrane</keyword>
<evidence type="ECO:0000256" key="5">
    <source>
        <dbReference type="ARBA" id="ARBA00022989"/>
    </source>
</evidence>
<dbReference type="Proteomes" id="UP000095488">
    <property type="component" value="Unassembled WGS sequence"/>
</dbReference>
<dbReference type="EC" id="3.6.1.27" evidence="9"/>
<evidence type="ECO:0000313" key="9">
    <source>
        <dbReference type="EMBL" id="CUN43524.1"/>
    </source>
</evidence>
<organism evidence="9 10">
    <name type="scientific">Sarcina ventriculi</name>
    <name type="common">Clostridium ventriculi</name>
    <dbReference type="NCBI Taxonomy" id="1267"/>
    <lineage>
        <taxon>Bacteria</taxon>
        <taxon>Bacillati</taxon>
        <taxon>Bacillota</taxon>
        <taxon>Clostridia</taxon>
        <taxon>Eubacteriales</taxon>
        <taxon>Clostridiaceae</taxon>
        <taxon>Sarcina</taxon>
    </lineage>
</organism>
<name>A0ABP2ANP6_SARVE</name>
<keyword evidence="10" id="KW-1185">Reference proteome</keyword>
<evidence type="ECO:0000256" key="7">
    <source>
        <dbReference type="SAM" id="Phobius"/>
    </source>
</evidence>
<reference evidence="9 10" key="1">
    <citation type="submission" date="2015-09" db="EMBL/GenBank/DDBJ databases">
        <authorList>
            <consortium name="Pathogen Informatics"/>
            <person name="Wu L."/>
            <person name="Ma J."/>
        </authorList>
    </citation>
    <scope>NUCLEOTIDE SEQUENCE [LARGE SCALE GENOMIC DNA]</scope>
    <source>
        <strain evidence="9 10">2789STDY5834858</strain>
    </source>
</reference>
<evidence type="ECO:0000256" key="3">
    <source>
        <dbReference type="ARBA" id="ARBA00022692"/>
    </source>
</evidence>
<evidence type="ECO:0000259" key="8">
    <source>
        <dbReference type="SMART" id="SM00014"/>
    </source>
</evidence>
<keyword evidence="3 7" id="KW-0812">Transmembrane</keyword>
<dbReference type="SMART" id="SM00014">
    <property type="entry name" value="acidPPc"/>
    <property type="match status" value="1"/>
</dbReference>
<keyword evidence="4 9" id="KW-0378">Hydrolase</keyword>
<dbReference type="Pfam" id="PF01569">
    <property type="entry name" value="PAP2"/>
    <property type="match status" value="1"/>
</dbReference>
<comment type="caution">
    <text evidence="9">The sequence shown here is derived from an EMBL/GenBank/DDBJ whole genome shotgun (WGS) entry which is preliminary data.</text>
</comment>
<evidence type="ECO:0000256" key="1">
    <source>
        <dbReference type="ARBA" id="ARBA00004651"/>
    </source>
</evidence>
<protein>
    <submittedName>
        <fullName evidence="9">Undecaprenyl-diphosphatase BcrC</fullName>
        <ecNumber evidence="9">3.6.1.27</ecNumber>
    </submittedName>
</protein>
<dbReference type="PANTHER" id="PTHR14969">
    <property type="entry name" value="SPHINGOSINE-1-PHOSPHATE PHOSPHOHYDROLASE"/>
    <property type="match status" value="1"/>
</dbReference>
<feature type="transmembrane region" description="Helical" evidence="7">
    <location>
        <begin position="57"/>
        <end position="80"/>
    </location>
</feature>
<dbReference type="CDD" id="cd03392">
    <property type="entry name" value="PAP2_like_2"/>
    <property type="match status" value="1"/>
</dbReference>
<dbReference type="SUPFAM" id="SSF48317">
    <property type="entry name" value="Acid phosphatase/Vanadium-dependent haloperoxidase"/>
    <property type="match status" value="1"/>
</dbReference>
<evidence type="ECO:0000313" key="10">
    <source>
        <dbReference type="Proteomes" id="UP000095488"/>
    </source>
</evidence>
<keyword evidence="5 7" id="KW-1133">Transmembrane helix</keyword>
<keyword evidence="6 7" id="KW-0472">Membrane</keyword>
<feature type="transmembrane region" description="Helical" evidence="7">
    <location>
        <begin position="100"/>
        <end position="121"/>
    </location>
</feature>
<evidence type="ECO:0000256" key="2">
    <source>
        <dbReference type="ARBA" id="ARBA00022475"/>
    </source>
</evidence>
<proteinExistence type="predicted"/>
<dbReference type="InterPro" id="IPR000326">
    <property type="entry name" value="PAP2/HPO"/>
</dbReference>
<dbReference type="RefSeq" id="WP_070101120.1">
    <property type="nucleotide sequence ID" value="NZ_BCMV01000007.1"/>
</dbReference>
<dbReference type="PANTHER" id="PTHR14969:SF62">
    <property type="entry name" value="DECAPRENYLPHOSPHORYL-5-PHOSPHORIBOSE PHOSPHATASE RV3807C-RELATED"/>
    <property type="match status" value="1"/>
</dbReference>
<sequence length="189" mass="22355">MNFIKYLDYNTLFFIQNHVQNDFLNPIIIFFTKLGNSGFIWILISIILIMKSKYRKIGFLVLSVLFINTLFGEILLKHLIQRPRPFITLSNLNIIIEKPSSFSFPSGHTSSAFACAFMFGYFFKKYKWYFYSLAFIISFSRIYLLVHYPSDVICGIFLGYFSFLITKILYLKFIKHKNSLSVKRHSKRL</sequence>
<dbReference type="InterPro" id="IPR036938">
    <property type="entry name" value="PAP2/HPO_sf"/>
</dbReference>
<gene>
    <name evidence="9" type="primary">bcrC_2</name>
    <name evidence="9" type="ORF">ERS852473_00120</name>
</gene>